<evidence type="ECO:0000256" key="1">
    <source>
        <dbReference type="SAM" id="MobiDB-lite"/>
    </source>
</evidence>
<evidence type="ECO:0000313" key="2">
    <source>
        <dbReference type="EMBL" id="KAJ1081679.1"/>
    </source>
</evidence>
<comment type="caution">
    <text evidence="2">The sequence shown here is derived from an EMBL/GenBank/DDBJ whole genome shotgun (WGS) entry which is preliminary data.</text>
</comment>
<gene>
    <name evidence="2" type="ORF">NDU88_001857</name>
</gene>
<keyword evidence="3" id="KW-1185">Reference proteome</keyword>
<accession>A0AAV7KUH6</accession>
<name>A0AAV7KUH6_PLEWA</name>
<feature type="region of interest" description="Disordered" evidence="1">
    <location>
        <begin position="125"/>
        <end position="155"/>
    </location>
</feature>
<evidence type="ECO:0000313" key="3">
    <source>
        <dbReference type="Proteomes" id="UP001066276"/>
    </source>
</evidence>
<reference evidence="2" key="1">
    <citation type="journal article" date="2022" name="bioRxiv">
        <title>Sequencing and chromosome-scale assembly of the giantPleurodeles waltlgenome.</title>
        <authorList>
            <person name="Brown T."/>
            <person name="Elewa A."/>
            <person name="Iarovenko S."/>
            <person name="Subramanian E."/>
            <person name="Araus A.J."/>
            <person name="Petzold A."/>
            <person name="Susuki M."/>
            <person name="Suzuki K.-i.T."/>
            <person name="Hayashi T."/>
            <person name="Toyoda A."/>
            <person name="Oliveira C."/>
            <person name="Osipova E."/>
            <person name="Leigh N.D."/>
            <person name="Simon A."/>
            <person name="Yun M.H."/>
        </authorList>
    </citation>
    <scope>NUCLEOTIDE SEQUENCE</scope>
    <source>
        <strain evidence="2">20211129_DDA</strain>
        <tissue evidence="2">Liver</tissue>
    </source>
</reference>
<dbReference type="Proteomes" id="UP001066276">
    <property type="component" value="Chromosome 12"/>
</dbReference>
<feature type="compositionally biased region" description="Polar residues" evidence="1">
    <location>
        <begin position="141"/>
        <end position="155"/>
    </location>
</feature>
<protein>
    <submittedName>
        <fullName evidence="2">Uncharacterized protein</fullName>
    </submittedName>
</protein>
<proteinExistence type="predicted"/>
<sequence>MLNTNDIKQHLPKLSMYPPLAFAGLLCPSPRLILWRWSTDPRPHQEQAPMLCTAAAPLLHQSSFALTAKGRRGSINGLGARATSCDLASFRLLVAQFISPASHPQHLSLWGLGSRTKAGRRGHAYDAVEPGAGDGQDTGARAQQQQRVNTSHMYW</sequence>
<organism evidence="2 3">
    <name type="scientific">Pleurodeles waltl</name>
    <name type="common">Iberian ribbed newt</name>
    <dbReference type="NCBI Taxonomy" id="8319"/>
    <lineage>
        <taxon>Eukaryota</taxon>
        <taxon>Metazoa</taxon>
        <taxon>Chordata</taxon>
        <taxon>Craniata</taxon>
        <taxon>Vertebrata</taxon>
        <taxon>Euteleostomi</taxon>
        <taxon>Amphibia</taxon>
        <taxon>Batrachia</taxon>
        <taxon>Caudata</taxon>
        <taxon>Salamandroidea</taxon>
        <taxon>Salamandridae</taxon>
        <taxon>Pleurodelinae</taxon>
        <taxon>Pleurodeles</taxon>
    </lineage>
</organism>
<dbReference type="EMBL" id="JANPWB010000016">
    <property type="protein sequence ID" value="KAJ1081679.1"/>
    <property type="molecule type" value="Genomic_DNA"/>
</dbReference>
<dbReference type="AlphaFoldDB" id="A0AAV7KUH6"/>